<protein>
    <recommendedName>
        <fullName evidence="3">Retrotransposon gag domain-containing protein</fullName>
    </recommendedName>
</protein>
<comment type="caution">
    <text evidence="1">The sequence shown here is derived from an EMBL/GenBank/DDBJ whole genome shotgun (WGS) entry which is preliminary data.</text>
</comment>
<name>A0A5C5FKS6_9BASI</name>
<proteinExistence type="predicted"/>
<evidence type="ECO:0008006" key="3">
    <source>
        <dbReference type="Google" id="ProtNLM"/>
    </source>
</evidence>
<dbReference type="EMBL" id="SOZI01000201">
    <property type="protein sequence ID" value="TNY17453.1"/>
    <property type="molecule type" value="Genomic_DNA"/>
</dbReference>
<reference evidence="1 2" key="1">
    <citation type="submission" date="2019-03" db="EMBL/GenBank/DDBJ databases">
        <title>Rhodosporidium diobovatum UCD-FST 08-225 genome sequencing, assembly, and annotation.</title>
        <authorList>
            <person name="Fakankun I.U."/>
            <person name="Fristensky B."/>
            <person name="Levin D.B."/>
        </authorList>
    </citation>
    <scope>NUCLEOTIDE SEQUENCE [LARGE SCALE GENOMIC DNA]</scope>
    <source>
        <strain evidence="1 2">UCD-FST 08-225</strain>
    </source>
</reference>
<gene>
    <name evidence="1" type="ORF">DMC30DRAFT_449716</name>
</gene>
<sequence>MRKALLREGTPIPRLSTVLAKPTCPHKIPPSPLFKGTFNFHEREAWISQCIGYMRYNNVEMDNELDTDLTPAALFLIPNLLSAEPSASSPVAPLRWFTAHNQRTPFKSSREFILALRNYWSNPTAANRALEAFRKCKQGSHTARKFGALVDALTNECIGRTFDDADRKEQFMAGLTHKYSDFARQTLALKGIPWGTGTQGCAPGQDGLGRTFLFLLSQRPH</sequence>
<keyword evidence="2" id="KW-1185">Reference proteome</keyword>
<evidence type="ECO:0000313" key="1">
    <source>
        <dbReference type="EMBL" id="TNY17453.1"/>
    </source>
</evidence>
<dbReference type="Proteomes" id="UP000311382">
    <property type="component" value="Unassembled WGS sequence"/>
</dbReference>
<dbReference type="AlphaFoldDB" id="A0A5C5FKS6"/>
<dbReference type="OrthoDB" id="10656455at2759"/>
<accession>A0A5C5FKS6</accession>
<evidence type="ECO:0000313" key="2">
    <source>
        <dbReference type="Proteomes" id="UP000311382"/>
    </source>
</evidence>
<organism evidence="1 2">
    <name type="scientific">Rhodotorula diobovata</name>
    <dbReference type="NCBI Taxonomy" id="5288"/>
    <lineage>
        <taxon>Eukaryota</taxon>
        <taxon>Fungi</taxon>
        <taxon>Dikarya</taxon>
        <taxon>Basidiomycota</taxon>
        <taxon>Pucciniomycotina</taxon>
        <taxon>Microbotryomycetes</taxon>
        <taxon>Sporidiobolales</taxon>
        <taxon>Sporidiobolaceae</taxon>
        <taxon>Rhodotorula</taxon>
    </lineage>
</organism>